<sequence>MNKVSSVLFAAVCLFLFCAGCEQTFQPLDKTDDVFTIYGVLDVHSDTQWVRVMPIGETYLPQDPSIGSSEVRLTREATGETVTLNDSLFKFSGDTYVWNYWLPDSVFTNEVYTLVAENEEGEQSRVTLETPSPLELPEVEKRGGETRISGPAADSLVVASVNYLVQPVTDMGCGQEVEISVSQLDHTLLNSEGGYFFIVRGSSAIVDELGTSNFIVNRTSVEVVTATDSWPDATSLEDIEVALPEVVSNVENGTGVLAGVARREVILTPRQPPCKNEK</sequence>
<evidence type="ECO:0000313" key="2">
    <source>
        <dbReference type="EMBL" id="MCP9291699.1"/>
    </source>
</evidence>
<dbReference type="AlphaFoldDB" id="A0A9X2L3N2"/>
<name>A0A9X2L3N2_9BACT</name>
<dbReference type="EMBL" id="JANDBC010000001">
    <property type="protein sequence ID" value="MCP9291699.1"/>
    <property type="molecule type" value="Genomic_DNA"/>
</dbReference>
<accession>A0A9X2L3N2</accession>
<feature type="chain" id="PRO_5040937976" description="DUF4249 domain-containing protein" evidence="1">
    <location>
        <begin position="20"/>
        <end position="278"/>
    </location>
</feature>
<evidence type="ECO:0000256" key="1">
    <source>
        <dbReference type="SAM" id="SignalP"/>
    </source>
</evidence>
<keyword evidence="3" id="KW-1185">Reference proteome</keyword>
<protein>
    <recommendedName>
        <fullName evidence="4">DUF4249 domain-containing protein</fullName>
    </recommendedName>
</protein>
<evidence type="ECO:0000313" key="3">
    <source>
        <dbReference type="Proteomes" id="UP001139125"/>
    </source>
</evidence>
<dbReference type="RefSeq" id="WP_255134562.1">
    <property type="nucleotide sequence ID" value="NZ_JANDBC010000001.1"/>
</dbReference>
<feature type="signal peptide" evidence="1">
    <location>
        <begin position="1"/>
        <end position="19"/>
    </location>
</feature>
<organism evidence="2 3">
    <name type="scientific">Gracilimonas sediminicola</name>
    <dbReference type="NCBI Taxonomy" id="2952158"/>
    <lineage>
        <taxon>Bacteria</taxon>
        <taxon>Pseudomonadati</taxon>
        <taxon>Balneolota</taxon>
        <taxon>Balneolia</taxon>
        <taxon>Balneolales</taxon>
        <taxon>Balneolaceae</taxon>
        <taxon>Gracilimonas</taxon>
    </lineage>
</organism>
<proteinExistence type="predicted"/>
<dbReference type="Proteomes" id="UP001139125">
    <property type="component" value="Unassembled WGS sequence"/>
</dbReference>
<gene>
    <name evidence="2" type="ORF">NM125_08925</name>
</gene>
<comment type="caution">
    <text evidence="2">The sequence shown here is derived from an EMBL/GenBank/DDBJ whole genome shotgun (WGS) entry which is preliminary data.</text>
</comment>
<reference evidence="2" key="1">
    <citation type="submission" date="2022-06" db="EMBL/GenBank/DDBJ databases">
        <title>Gracilimonas sp. CAU 1638 isolated from sea sediment.</title>
        <authorList>
            <person name="Kim W."/>
        </authorList>
    </citation>
    <scope>NUCLEOTIDE SEQUENCE</scope>
    <source>
        <strain evidence="2">CAU 1638</strain>
    </source>
</reference>
<evidence type="ECO:0008006" key="4">
    <source>
        <dbReference type="Google" id="ProtNLM"/>
    </source>
</evidence>
<keyword evidence="1" id="KW-0732">Signal</keyword>